<evidence type="ECO:0000256" key="1">
    <source>
        <dbReference type="SAM" id="Phobius"/>
    </source>
</evidence>
<dbReference type="Proteomes" id="UP001165653">
    <property type="component" value="Unassembled WGS sequence"/>
</dbReference>
<feature type="transmembrane region" description="Helical" evidence="1">
    <location>
        <begin position="103"/>
        <end position="122"/>
    </location>
</feature>
<evidence type="ECO:0008006" key="4">
    <source>
        <dbReference type="Google" id="ProtNLM"/>
    </source>
</evidence>
<sequence length="139" mass="15519">MTSALHRSKLFWFGLIGGIFLLWAWSDSRNRSASASWQGHQLGFSASSYASQLNLGQADGSMRIGNPGVRLYRNHTPNRHGWFKPIRFYEATVSGGTSRSAALPYWVLALLYAAAWGGAGFYRHRRRKLAFESHPISAS</sequence>
<feature type="transmembrane region" description="Helical" evidence="1">
    <location>
        <begin position="9"/>
        <end position="26"/>
    </location>
</feature>
<comment type="caution">
    <text evidence="2">The sequence shown here is derived from an EMBL/GenBank/DDBJ whole genome shotgun (WGS) entry which is preliminary data.</text>
</comment>
<reference evidence="2" key="1">
    <citation type="submission" date="2022-10" db="EMBL/GenBank/DDBJ databases">
        <title>Luteolibacter sp. GHJ8, whole genome shotgun sequencing project.</title>
        <authorList>
            <person name="Zhao G."/>
            <person name="Shen L."/>
        </authorList>
    </citation>
    <scope>NUCLEOTIDE SEQUENCE</scope>
    <source>
        <strain evidence="2">GHJ8</strain>
    </source>
</reference>
<evidence type="ECO:0000313" key="3">
    <source>
        <dbReference type="Proteomes" id="UP001165653"/>
    </source>
</evidence>
<keyword evidence="3" id="KW-1185">Reference proteome</keyword>
<name>A0ABT3GCE0_9BACT</name>
<dbReference type="RefSeq" id="WP_264516499.1">
    <property type="nucleotide sequence ID" value="NZ_JAPDDR010000020.1"/>
</dbReference>
<evidence type="ECO:0000313" key="2">
    <source>
        <dbReference type="EMBL" id="MCW1916880.1"/>
    </source>
</evidence>
<dbReference type="EMBL" id="JAPDDR010000020">
    <property type="protein sequence ID" value="MCW1916880.1"/>
    <property type="molecule type" value="Genomic_DNA"/>
</dbReference>
<protein>
    <recommendedName>
        <fullName evidence="4">DUF3592 domain-containing protein</fullName>
    </recommendedName>
</protein>
<proteinExistence type="predicted"/>
<organism evidence="2 3">
    <name type="scientific">Luteolibacter rhizosphaerae</name>
    <dbReference type="NCBI Taxonomy" id="2989719"/>
    <lineage>
        <taxon>Bacteria</taxon>
        <taxon>Pseudomonadati</taxon>
        <taxon>Verrucomicrobiota</taxon>
        <taxon>Verrucomicrobiia</taxon>
        <taxon>Verrucomicrobiales</taxon>
        <taxon>Verrucomicrobiaceae</taxon>
        <taxon>Luteolibacter</taxon>
    </lineage>
</organism>
<keyword evidence="1" id="KW-0812">Transmembrane</keyword>
<keyword evidence="1" id="KW-0472">Membrane</keyword>
<accession>A0ABT3GCE0</accession>
<gene>
    <name evidence="2" type="ORF">OJ996_25045</name>
</gene>
<keyword evidence="1" id="KW-1133">Transmembrane helix</keyword>